<evidence type="ECO:0000313" key="2">
    <source>
        <dbReference type="EMBL" id="RCK71291.1"/>
    </source>
</evidence>
<accession>A0A367Z236</accession>
<dbReference type="RefSeq" id="WP_114125234.1">
    <property type="nucleotide sequence ID" value="NZ_QOUI01000001.1"/>
</dbReference>
<gene>
    <name evidence="2" type="ORF">DT076_02320</name>
</gene>
<dbReference type="PANTHER" id="PTHR42828:SF3">
    <property type="entry name" value="THREONYLCARBAMOYL-AMP SYNTHASE"/>
    <property type="match status" value="1"/>
</dbReference>
<dbReference type="NCBIfam" id="TIGR00057">
    <property type="entry name" value="L-threonylcarbamoyladenylate synthase"/>
    <property type="match status" value="1"/>
</dbReference>
<protein>
    <submittedName>
        <fullName evidence="2">Threonylcarbamoyl-AMP synthase</fullName>
    </submittedName>
</protein>
<dbReference type="PROSITE" id="PS51163">
    <property type="entry name" value="YRDC"/>
    <property type="match status" value="1"/>
</dbReference>
<proteinExistence type="predicted"/>
<dbReference type="EMBL" id="QOUI01000001">
    <property type="protein sequence ID" value="RCK71291.1"/>
    <property type="molecule type" value="Genomic_DNA"/>
</dbReference>
<evidence type="ECO:0000259" key="1">
    <source>
        <dbReference type="PROSITE" id="PS51163"/>
    </source>
</evidence>
<dbReference type="PANTHER" id="PTHR42828">
    <property type="entry name" value="DHBP SYNTHASE RIBB-LIKE ALPHA/BETA DOMAIN-CONTAINING PROTEIN"/>
    <property type="match status" value="1"/>
</dbReference>
<dbReference type="Proteomes" id="UP000252770">
    <property type="component" value="Unassembled WGS sequence"/>
</dbReference>
<dbReference type="InterPro" id="IPR006070">
    <property type="entry name" value="Sua5-like_dom"/>
</dbReference>
<dbReference type="Gene3D" id="3.90.870.10">
    <property type="entry name" value="DHBP synthase"/>
    <property type="match status" value="1"/>
</dbReference>
<dbReference type="InterPro" id="IPR052532">
    <property type="entry name" value="SUA5_domain"/>
</dbReference>
<feature type="domain" description="YrdC-like" evidence="1">
    <location>
        <begin position="14"/>
        <end position="200"/>
    </location>
</feature>
<dbReference type="Pfam" id="PF01300">
    <property type="entry name" value="Sua5_yciO_yrdC"/>
    <property type="match status" value="1"/>
</dbReference>
<name>A0A367Z236_9ACTN</name>
<dbReference type="SUPFAM" id="SSF55821">
    <property type="entry name" value="YrdC/RibB"/>
    <property type="match status" value="1"/>
</dbReference>
<organism evidence="2 3">
    <name type="scientific">Desertihabitans brevis</name>
    <dbReference type="NCBI Taxonomy" id="2268447"/>
    <lineage>
        <taxon>Bacteria</taxon>
        <taxon>Bacillati</taxon>
        <taxon>Actinomycetota</taxon>
        <taxon>Actinomycetes</taxon>
        <taxon>Propionibacteriales</taxon>
        <taxon>Propionibacteriaceae</taxon>
        <taxon>Desertihabitans</taxon>
    </lineage>
</organism>
<evidence type="ECO:0000313" key="3">
    <source>
        <dbReference type="Proteomes" id="UP000252770"/>
    </source>
</evidence>
<comment type="caution">
    <text evidence="2">The sequence shown here is derived from an EMBL/GenBank/DDBJ whole genome shotgun (WGS) entry which is preliminary data.</text>
</comment>
<dbReference type="InterPro" id="IPR017945">
    <property type="entry name" value="DHBP_synth_RibB-like_a/b_dom"/>
</dbReference>
<keyword evidence="3" id="KW-1185">Reference proteome</keyword>
<dbReference type="GO" id="GO:0003725">
    <property type="term" value="F:double-stranded RNA binding"/>
    <property type="evidence" value="ECO:0007669"/>
    <property type="project" value="InterPro"/>
</dbReference>
<sequence length="206" mass="22334">MARYFDVHPDNPQPRAIGQVADLIRGGGLVAYPTDSCFALGCQLGNREGLDRIRAIRHLDAAHHFTLVCSTFAQLGQFVQMDNDVFRAVKAATPGQYTFILPATKEVPRQMLHPKKRTVGVRIPAHVTTQALLDELGQPLMSSTLLLPDQEAPMTEGWMITDELGAQLDAVLDSGDCGTEPTTVVDLSGDEVVIARRGAGDPSPFE</sequence>
<reference evidence="2 3" key="1">
    <citation type="submission" date="2018-07" db="EMBL/GenBank/DDBJ databases">
        <title>Desertimonas flava gen. nov. sp. nov.</title>
        <authorList>
            <person name="Liu S."/>
        </authorList>
    </citation>
    <scope>NUCLEOTIDE SEQUENCE [LARGE SCALE GENOMIC DNA]</scope>
    <source>
        <strain evidence="2 3">16Sb5-5</strain>
    </source>
</reference>
<dbReference type="AlphaFoldDB" id="A0A367Z236"/>